<dbReference type="Proteomes" id="UP000190423">
    <property type="component" value="Unassembled WGS sequence"/>
</dbReference>
<dbReference type="EMBL" id="FUWG01000023">
    <property type="protein sequence ID" value="SJZ76270.1"/>
    <property type="molecule type" value="Genomic_DNA"/>
</dbReference>
<accession>A0A1T4NAD8</accession>
<dbReference type="PROSITE" id="PS51257">
    <property type="entry name" value="PROKAR_LIPOPROTEIN"/>
    <property type="match status" value="1"/>
</dbReference>
<gene>
    <name evidence="1" type="ORF">SAMN02745149_02224</name>
</gene>
<name>A0A1T4NAD8_TREPO</name>
<dbReference type="STRING" id="261392.SAMN02745149_02224"/>
<sequence length="385" mass="42130">MKKIVSFFAASALALGLIGCSGDLHDDALAPVDMTGYFIAGSMQNPQWKETDNSISFTKVDGSEYTYEATFTADADTINFAFLPTKDTWAGQIGGDKMKGNELPSNVTFEDTDNGNGGRNGTIKGLTAQSLYKMTVETSTGTFKISLKEAKEPKYFELDGYFIRSFGYNWNAEGAYLLWNPVKDPVTGDVTYKVQFTATAETQELALARPKWEDGRYECATATSFAVGADPITLEKGKEKHPKVTGLIVNRPYNVVVKTTTDGTVTMSVEQIKYIDVVGFKVINADAYEGKTIYFLEGWVPENEWNDKSPNKAVVTSGIAEKTIASTRLTVDSIPLQMTAPVAGGGFWDVKVGGGTKNVENAKDFKVYILQYDCEKDELSLVKSN</sequence>
<keyword evidence="2" id="KW-1185">Reference proteome</keyword>
<dbReference type="RefSeq" id="WP_078934103.1">
    <property type="nucleotide sequence ID" value="NZ_FUWG01000023.1"/>
</dbReference>
<reference evidence="1 2" key="1">
    <citation type="submission" date="2017-02" db="EMBL/GenBank/DDBJ databases">
        <authorList>
            <person name="Peterson S.W."/>
        </authorList>
    </citation>
    <scope>NUCLEOTIDE SEQUENCE [LARGE SCALE GENOMIC DNA]</scope>
    <source>
        <strain evidence="1 2">ATCC BAA-908</strain>
    </source>
</reference>
<dbReference type="GeneID" id="78317490"/>
<evidence type="ECO:0000313" key="1">
    <source>
        <dbReference type="EMBL" id="SJZ76270.1"/>
    </source>
</evidence>
<protein>
    <submittedName>
        <fullName evidence="1">Uncharacterized protein</fullName>
    </submittedName>
</protein>
<proteinExistence type="predicted"/>
<dbReference type="AlphaFoldDB" id="A0A1T4NAD8"/>
<evidence type="ECO:0000313" key="2">
    <source>
        <dbReference type="Proteomes" id="UP000190423"/>
    </source>
</evidence>
<organism evidence="1 2">
    <name type="scientific">Treponema porcinum</name>
    <dbReference type="NCBI Taxonomy" id="261392"/>
    <lineage>
        <taxon>Bacteria</taxon>
        <taxon>Pseudomonadati</taxon>
        <taxon>Spirochaetota</taxon>
        <taxon>Spirochaetia</taxon>
        <taxon>Spirochaetales</taxon>
        <taxon>Treponemataceae</taxon>
        <taxon>Treponema</taxon>
    </lineage>
</organism>